<feature type="transmembrane region" description="Helical" evidence="1">
    <location>
        <begin position="6"/>
        <end position="25"/>
    </location>
</feature>
<keyword evidence="1" id="KW-0812">Transmembrane</keyword>
<gene>
    <name evidence="2" type="ORF">SAMN05421781_2905</name>
</gene>
<dbReference type="Proteomes" id="UP000199488">
    <property type="component" value="Unassembled WGS sequence"/>
</dbReference>
<accession>A0A1H2XTR4</accession>
<organism evidence="2 3">
    <name type="scientific">Marinococcus luteus</name>
    <dbReference type="NCBI Taxonomy" id="1122204"/>
    <lineage>
        <taxon>Bacteria</taxon>
        <taxon>Bacillati</taxon>
        <taxon>Bacillota</taxon>
        <taxon>Bacilli</taxon>
        <taxon>Bacillales</taxon>
        <taxon>Bacillaceae</taxon>
        <taxon>Marinococcus</taxon>
    </lineage>
</organism>
<dbReference type="AlphaFoldDB" id="A0A1H2XTR4"/>
<name>A0A1H2XTR4_9BACI</name>
<dbReference type="EMBL" id="FNNC01000007">
    <property type="protein sequence ID" value="SDW95998.1"/>
    <property type="molecule type" value="Genomic_DNA"/>
</dbReference>
<reference evidence="2 3" key="1">
    <citation type="submission" date="2016-10" db="EMBL/GenBank/DDBJ databases">
        <authorList>
            <person name="de Groot N.N."/>
        </authorList>
    </citation>
    <scope>NUCLEOTIDE SEQUENCE [LARGE SCALE GENOMIC DNA]</scope>
    <source>
        <strain evidence="2 3">DSM 23126</strain>
    </source>
</reference>
<evidence type="ECO:0000313" key="3">
    <source>
        <dbReference type="Proteomes" id="UP000199488"/>
    </source>
</evidence>
<keyword evidence="3" id="KW-1185">Reference proteome</keyword>
<keyword evidence="1" id="KW-0472">Membrane</keyword>
<dbReference type="RefSeq" id="WP_176967789.1">
    <property type="nucleotide sequence ID" value="NZ_FNNC01000007.1"/>
</dbReference>
<protein>
    <submittedName>
        <fullName evidence="2">Uncharacterized protein</fullName>
    </submittedName>
</protein>
<sequence length="48" mass="5545">MRNPIVLMMVMGLSMFYVIVPFMSIEQMPTMLTDVQQIMKSITSISFL</sequence>
<evidence type="ECO:0000313" key="2">
    <source>
        <dbReference type="EMBL" id="SDW95998.1"/>
    </source>
</evidence>
<keyword evidence="1" id="KW-1133">Transmembrane helix</keyword>
<proteinExistence type="predicted"/>
<evidence type="ECO:0000256" key="1">
    <source>
        <dbReference type="SAM" id="Phobius"/>
    </source>
</evidence>